<keyword evidence="2 6" id="KW-0808">Transferase</keyword>
<keyword evidence="3 6" id="KW-0012">Acyltransferase</keyword>
<evidence type="ECO:0000259" key="5">
    <source>
        <dbReference type="SMART" id="SM00563"/>
    </source>
</evidence>
<evidence type="ECO:0000313" key="6">
    <source>
        <dbReference type="EMBL" id="SAM64685.1"/>
    </source>
</evidence>
<dbReference type="GO" id="GO:0006654">
    <property type="term" value="P:phosphatidic acid biosynthetic process"/>
    <property type="evidence" value="ECO:0007669"/>
    <property type="project" value="TreeGrafter"/>
</dbReference>
<dbReference type="PANTHER" id="PTHR10434">
    <property type="entry name" value="1-ACYL-SN-GLYCEROL-3-PHOSPHATE ACYLTRANSFERASE"/>
    <property type="match status" value="1"/>
</dbReference>
<dbReference type="SMART" id="SM00563">
    <property type="entry name" value="PlsC"/>
    <property type="match status" value="1"/>
</dbReference>
<accession>A0A1C3H4Q8</accession>
<sequence>MNAVLRLCRFFSTLLAYLLFGVVGCSLALILPVLLRFCPPGLPGQLRARRMVARVWSGYLVWMRLTGIFRVQWHGRERLGRPGQLILVNHPSLMDVLFMISAVPEGNCVVKASLLKNPSMRPAIRACGFIPNDESLELIEKTDAVLIEGQTLIIFPEGTRTGHDGIIRLNRGAISIGLRSARVITPVVIRMNPPGLKRGDPWYLIPPRPYQYDIHVGDDINPQDYLKRKPLPLAARLLNEDLTRYFQKETSTWKTP</sequence>
<gene>
    <name evidence="6" type="ORF">CHUV0807_1270</name>
</gene>
<dbReference type="PANTHER" id="PTHR10434:SF66">
    <property type="entry name" value="PHOSPHOLIPID_GLYCEROL ACYLTRANSFERASE DOMAIN-CONTAINING PROTEIN"/>
    <property type="match status" value="1"/>
</dbReference>
<protein>
    <submittedName>
        <fullName evidence="6">FIG018329: 1-acyl-sn-glycerol-3-phosphate acyltransferase</fullName>
    </submittedName>
</protein>
<comment type="pathway">
    <text evidence="1">Lipid metabolism.</text>
</comment>
<proteinExistence type="predicted"/>
<dbReference type="AlphaFoldDB" id="A0A1C3H4Q8"/>
<feature type="domain" description="Phospholipid/glycerol acyltransferase" evidence="5">
    <location>
        <begin position="84"/>
        <end position="192"/>
    </location>
</feature>
<keyword evidence="4" id="KW-0472">Membrane</keyword>
<dbReference type="Proteomes" id="UP000190837">
    <property type="component" value="Unassembled WGS sequence"/>
</dbReference>
<dbReference type="InterPro" id="IPR002123">
    <property type="entry name" value="Plipid/glycerol_acylTrfase"/>
</dbReference>
<dbReference type="PROSITE" id="PS51257">
    <property type="entry name" value="PROKAR_LIPOPROTEIN"/>
    <property type="match status" value="1"/>
</dbReference>
<keyword evidence="4" id="KW-0812">Transmembrane</keyword>
<evidence type="ECO:0000256" key="1">
    <source>
        <dbReference type="ARBA" id="ARBA00005189"/>
    </source>
</evidence>
<evidence type="ECO:0000313" key="7">
    <source>
        <dbReference type="Proteomes" id="UP000190837"/>
    </source>
</evidence>
<dbReference type="GO" id="GO:0003841">
    <property type="term" value="F:1-acylglycerol-3-phosphate O-acyltransferase activity"/>
    <property type="evidence" value="ECO:0007669"/>
    <property type="project" value="TreeGrafter"/>
</dbReference>
<organism evidence="6 7">
    <name type="scientific">Cardiobacterium hominis</name>
    <dbReference type="NCBI Taxonomy" id="2718"/>
    <lineage>
        <taxon>Bacteria</taxon>
        <taxon>Pseudomonadati</taxon>
        <taxon>Pseudomonadota</taxon>
        <taxon>Gammaproteobacteria</taxon>
        <taxon>Cardiobacteriales</taxon>
        <taxon>Cardiobacteriaceae</taxon>
        <taxon>Cardiobacterium</taxon>
    </lineage>
</organism>
<evidence type="ECO:0000256" key="2">
    <source>
        <dbReference type="ARBA" id="ARBA00022679"/>
    </source>
</evidence>
<dbReference type="CDD" id="cd07989">
    <property type="entry name" value="LPLAT_AGPAT-like"/>
    <property type="match status" value="1"/>
</dbReference>
<keyword evidence="4" id="KW-1133">Transmembrane helix</keyword>
<dbReference type="EMBL" id="FKLO01000045">
    <property type="protein sequence ID" value="SAM64685.1"/>
    <property type="molecule type" value="Genomic_DNA"/>
</dbReference>
<evidence type="ECO:0000256" key="3">
    <source>
        <dbReference type="ARBA" id="ARBA00023315"/>
    </source>
</evidence>
<dbReference type="Pfam" id="PF01553">
    <property type="entry name" value="Acyltransferase"/>
    <property type="match status" value="1"/>
</dbReference>
<evidence type="ECO:0000256" key="4">
    <source>
        <dbReference type="SAM" id="Phobius"/>
    </source>
</evidence>
<dbReference type="RefSeq" id="WP_079540568.1">
    <property type="nucleotide sequence ID" value="NZ_CP171111.1"/>
</dbReference>
<feature type="transmembrane region" description="Helical" evidence="4">
    <location>
        <begin position="12"/>
        <end position="35"/>
    </location>
</feature>
<name>A0A1C3H4Q8_9GAMM</name>
<reference evidence="7" key="1">
    <citation type="submission" date="2016-04" db="EMBL/GenBank/DDBJ databases">
        <authorList>
            <person name="Tagini F."/>
        </authorList>
    </citation>
    <scope>NUCLEOTIDE SEQUENCE [LARGE SCALE GENOMIC DNA]</scope>
    <source>
        <strain evidence="7">CHUV0807</strain>
    </source>
</reference>
<dbReference type="SUPFAM" id="SSF69593">
    <property type="entry name" value="Glycerol-3-phosphate (1)-acyltransferase"/>
    <property type="match status" value="1"/>
</dbReference>